<dbReference type="Pfam" id="PF05794">
    <property type="entry name" value="Tcp11"/>
    <property type="match status" value="2"/>
</dbReference>
<reference evidence="2" key="2">
    <citation type="journal article" date="2023" name="Int. J. Mol. Sci.">
        <title>De Novo Assembly and Annotation of 11 Diverse Shrub Willow (Salix) Genomes Reveals Novel Gene Organization in Sex-Linked Regions.</title>
        <authorList>
            <person name="Hyden B."/>
            <person name="Feng K."/>
            <person name="Yates T.B."/>
            <person name="Jawdy S."/>
            <person name="Cereghino C."/>
            <person name="Smart L.B."/>
            <person name="Muchero W."/>
        </authorList>
    </citation>
    <scope>NUCLEOTIDE SEQUENCE</scope>
    <source>
        <tissue evidence="2">Shoot tip</tissue>
    </source>
</reference>
<evidence type="ECO:0000313" key="2">
    <source>
        <dbReference type="EMBL" id="KAJ6759644.1"/>
    </source>
</evidence>
<dbReference type="GO" id="GO:0007165">
    <property type="term" value="P:signal transduction"/>
    <property type="evidence" value="ECO:0007669"/>
    <property type="project" value="TreeGrafter"/>
</dbReference>
<organism evidence="2 3">
    <name type="scientific">Salix purpurea</name>
    <name type="common">Purple osier willow</name>
    <dbReference type="NCBI Taxonomy" id="77065"/>
    <lineage>
        <taxon>Eukaryota</taxon>
        <taxon>Viridiplantae</taxon>
        <taxon>Streptophyta</taxon>
        <taxon>Embryophyta</taxon>
        <taxon>Tracheophyta</taxon>
        <taxon>Spermatophyta</taxon>
        <taxon>Magnoliopsida</taxon>
        <taxon>eudicotyledons</taxon>
        <taxon>Gunneridae</taxon>
        <taxon>Pentapetalae</taxon>
        <taxon>rosids</taxon>
        <taxon>fabids</taxon>
        <taxon>Malpighiales</taxon>
        <taxon>Salicaceae</taxon>
        <taxon>Saliceae</taxon>
        <taxon>Salix</taxon>
    </lineage>
</organism>
<keyword evidence="3" id="KW-1185">Reference proteome</keyword>
<comment type="similarity">
    <text evidence="1">Belongs to the TCP11 family.</text>
</comment>
<dbReference type="EMBL" id="JAPFFK010000006">
    <property type="protein sequence ID" value="KAJ6759644.1"/>
    <property type="molecule type" value="Genomic_DNA"/>
</dbReference>
<proteinExistence type="inferred from homology"/>
<evidence type="ECO:0000256" key="1">
    <source>
        <dbReference type="ARBA" id="ARBA00010954"/>
    </source>
</evidence>
<evidence type="ECO:0000313" key="3">
    <source>
        <dbReference type="Proteomes" id="UP001151532"/>
    </source>
</evidence>
<sequence length="867" mass="95596">MSLQINQESVKSMPFVQLALCIESATTIQIVKAFVNRLESRMMLSRAVTGNLSSLSKIDHLLKHAALPSHKGPSSNATRRGAKMIKSSKLSRYPVRVLLCAFMIMGHPSEVFNRVGECEIALADSAANFIQEFELLVKIIIDGPAQTSQEITSANPSQKTFRSQLEVFDKAWCIYLNHFVAWKSKDVKLLEKDLVRAACQLELSLLQTCKLTSRNDGGVTRDMKGIKKVVLEEQKLLRETIQHLRGNAGLEYMEHALADVRSRFVEAGKSGTSMASSTSDILSSFSRNSHEGSSISGFGETRDPAECIGESSDQILSLLQADDSSPIQELDPSLSKRAMNSIAHSDSVLASENELLVNEILHEHHRGLADSLNVTDEDQNSLKVKVREAMENAFWDGITESMKQDEPDFSWVLKLMKEVRDELCEMSPQSWREEIVETIDVDILSQVLKSGTLDMDYLGRILEFALVTLQKLSAPANDGEIMASHDNLLKELRDISQAADISNASFSLLMIKALRFHPEGDSVRCIGDRIFCFMLDMLFFGDPLISFCSSTWIKDTSLSSVELSFILKTEISRARIRLVEPLIKGPAGLEYLKKAFVDRYGSPTDATSLLPLTRKWMASVNTGAEQEWEEYIDSVSATINDTQVPIPAALKTGGSVLTTSKIGPPTSTTGLEEPGCTGEKADLLIRLGLMKLVIRVGGLTLEALPETLKLNLSRLRRVQSQLQKIITITTSGLVLRQTLLTEHLVTSSMDMENLVSECAKKLSELLDSVEDVGILEIVDTISELLKSSGHDSNDEKLQARKEVMSSMGAVLGGSGSKGRQLVETALRRVGATLLSNRVMEAAEVLVVVAMVSLSVHGEWYEELIKTL</sequence>
<dbReference type="Proteomes" id="UP001151532">
    <property type="component" value="Chromosome 15Z"/>
</dbReference>
<dbReference type="AlphaFoldDB" id="A0A9Q1A6F6"/>
<reference evidence="2" key="1">
    <citation type="submission" date="2022-11" db="EMBL/GenBank/DDBJ databases">
        <authorList>
            <person name="Hyden B.L."/>
            <person name="Feng K."/>
            <person name="Yates T."/>
            <person name="Jawdy S."/>
            <person name="Smart L.B."/>
            <person name="Muchero W."/>
        </authorList>
    </citation>
    <scope>NUCLEOTIDE SEQUENCE</scope>
    <source>
        <tissue evidence="2">Shoot tip</tissue>
    </source>
</reference>
<dbReference type="InterPro" id="IPR008862">
    <property type="entry name" value="Tcp11"/>
</dbReference>
<dbReference type="PANTHER" id="PTHR12832">
    <property type="entry name" value="TESTIS-SPECIFIC PROTEIN PBS13 T-COMPLEX 11"/>
    <property type="match status" value="1"/>
</dbReference>
<gene>
    <name evidence="2" type="ORF">OIU79_024668</name>
</gene>
<protein>
    <submittedName>
        <fullName evidence="2">TESTIS-SPECIFIC PROTEIN PBS13 T-COMPLEX 11</fullName>
    </submittedName>
</protein>
<comment type="caution">
    <text evidence="2">The sequence shown here is derived from an EMBL/GenBank/DDBJ whole genome shotgun (WGS) entry which is preliminary data.</text>
</comment>
<name>A0A9Q1A6F6_SALPP</name>
<accession>A0A9Q1A6F6</accession>
<dbReference type="OrthoDB" id="276323at2759"/>
<dbReference type="PANTHER" id="PTHR12832:SF11">
    <property type="entry name" value="LD23868P"/>
    <property type="match status" value="1"/>
</dbReference>